<dbReference type="OrthoDB" id="2712212at2759"/>
<organism evidence="1 2">
    <name type="scientific">Suillus placidus</name>
    <dbReference type="NCBI Taxonomy" id="48579"/>
    <lineage>
        <taxon>Eukaryota</taxon>
        <taxon>Fungi</taxon>
        <taxon>Dikarya</taxon>
        <taxon>Basidiomycota</taxon>
        <taxon>Agaricomycotina</taxon>
        <taxon>Agaricomycetes</taxon>
        <taxon>Agaricomycetidae</taxon>
        <taxon>Boletales</taxon>
        <taxon>Suillineae</taxon>
        <taxon>Suillaceae</taxon>
        <taxon>Suillus</taxon>
    </lineage>
</organism>
<accession>A0A9P7A480</accession>
<dbReference type="Proteomes" id="UP000714275">
    <property type="component" value="Unassembled WGS sequence"/>
</dbReference>
<reference evidence="1" key="1">
    <citation type="journal article" date="2020" name="New Phytol.">
        <title>Comparative genomics reveals dynamic genome evolution in host specialist ectomycorrhizal fungi.</title>
        <authorList>
            <person name="Lofgren L.A."/>
            <person name="Nguyen N.H."/>
            <person name="Vilgalys R."/>
            <person name="Ruytinx J."/>
            <person name="Liao H.L."/>
            <person name="Branco S."/>
            <person name="Kuo A."/>
            <person name="LaButti K."/>
            <person name="Lipzen A."/>
            <person name="Andreopoulos W."/>
            <person name="Pangilinan J."/>
            <person name="Riley R."/>
            <person name="Hundley H."/>
            <person name="Na H."/>
            <person name="Barry K."/>
            <person name="Grigoriev I.V."/>
            <person name="Stajich J.E."/>
            <person name="Kennedy P.G."/>
        </authorList>
    </citation>
    <scope>NUCLEOTIDE SEQUENCE</scope>
    <source>
        <strain evidence="1">DOB743</strain>
    </source>
</reference>
<comment type="caution">
    <text evidence="1">The sequence shown here is derived from an EMBL/GenBank/DDBJ whole genome shotgun (WGS) entry which is preliminary data.</text>
</comment>
<sequence>MVTMINLLFTHSEDLLSKILQGFDVTTAAQIHFRVGDVPCHKHPHRPLHVLLLLEWEVNGPLLEAPEGPKMIRTRVQNKPQYKGIPGHDPKPLPKNAKVIFVRWGIPLSRIDFTQVLHDVTAQYTNIEIGLLNYYNNINMMLTETVHVHLDTEDNEVGPIDVAFHNSSIKIWKAMEHASEEMFRDCLKMVVH</sequence>
<dbReference type="AlphaFoldDB" id="A0A9P7A480"/>
<protein>
    <submittedName>
        <fullName evidence="1">Uncharacterized protein</fullName>
    </submittedName>
</protein>
<keyword evidence="2" id="KW-1185">Reference proteome</keyword>
<proteinExistence type="predicted"/>
<name>A0A9P7A480_9AGAM</name>
<evidence type="ECO:0000313" key="2">
    <source>
        <dbReference type="Proteomes" id="UP000714275"/>
    </source>
</evidence>
<gene>
    <name evidence="1" type="ORF">EV702DRAFT_1041964</name>
</gene>
<dbReference type="EMBL" id="JABBWD010000005">
    <property type="protein sequence ID" value="KAG1781445.1"/>
    <property type="molecule type" value="Genomic_DNA"/>
</dbReference>
<evidence type="ECO:0000313" key="1">
    <source>
        <dbReference type="EMBL" id="KAG1781445.1"/>
    </source>
</evidence>